<proteinExistence type="predicted"/>
<gene>
    <name evidence="1" type="ORF">KSF_027880</name>
</gene>
<accession>A0A8J3N219</accession>
<sequence>MIYYKSNKAWLSSITPFLMASYKMNFDNILNRSRPLLSIDNKVHLVQTWYNARGRVG</sequence>
<evidence type="ECO:0000313" key="1">
    <source>
        <dbReference type="EMBL" id="GHO92740.1"/>
    </source>
</evidence>
<keyword evidence="2" id="KW-1185">Reference proteome</keyword>
<dbReference type="EMBL" id="BNJK01000001">
    <property type="protein sequence ID" value="GHO92740.1"/>
    <property type="molecule type" value="Genomic_DNA"/>
</dbReference>
<protein>
    <submittedName>
        <fullName evidence="1">Uncharacterized protein</fullName>
    </submittedName>
</protein>
<evidence type="ECO:0000313" key="2">
    <source>
        <dbReference type="Proteomes" id="UP000597444"/>
    </source>
</evidence>
<name>A0A8J3N219_9CHLR</name>
<organism evidence="1 2">
    <name type="scientific">Reticulibacter mediterranei</name>
    <dbReference type="NCBI Taxonomy" id="2778369"/>
    <lineage>
        <taxon>Bacteria</taxon>
        <taxon>Bacillati</taxon>
        <taxon>Chloroflexota</taxon>
        <taxon>Ktedonobacteria</taxon>
        <taxon>Ktedonobacterales</taxon>
        <taxon>Reticulibacteraceae</taxon>
        <taxon>Reticulibacter</taxon>
    </lineage>
</organism>
<comment type="caution">
    <text evidence="1">The sequence shown here is derived from an EMBL/GenBank/DDBJ whole genome shotgun (WGS) entry which is preliminary data.</text>
</comment>
<dbReference type="Proteomes" id="UP000597444">
    <property type="component" value="Unassembled WGS sequence"/>
</dbReference>
<reference evidence="1" key="1">
    <citation type="submission" date="2020-10" db="EMBL/GenBank/DDBJ databases">
        <title>Taxonomic study of unclassified bacteria belonging to the class Ktedonobacteria.</title>
        <authorList>
            <person name="Yabe S."/>
            <person name="Wang C.M."/>
            <person name="Zheng Y."/>
            <person name="Sakai Y."/>
            <person name="Cavaletti L."/>
            <person name="Monciardini P."/>
            <person name="Donadio S."/>
        </authorList>
    </citation>
    <scope>NUCLEOTIDE SEQUENCE</scope>
    <source>
        <strain evidence="1">ID150040</strain>
    </source>
</reference>
<dbReference type="AlphaFoldDB" id="A0A8J3N219"/>